<name>A0AAP0JPE7_9MAGN</name>
<sequence length="75" mass="8777">MDTGTRDLKVEFENLLMEHLRLFIRSEFWMKSMEDGNGDVERDIDEEQEEEIEFLEKSRNLYASQLGCHGSSSSS</sequence>
<keyword evidence="2" id="KW-1185">Reference proteome</keyword>
<evidence type="ECO:0000313" key="1">
    <source>
        <dbReference type="EMBL" id="KAK9137579.1"/>
    </source>
</evidence>
<comment type="caution">
    <text evidence="1">The sequence shown here is derived from an EMBL/GenBank/DDBJ whole genome shotgun (WGS) entry which is preliminary data.</text>
</comment>
<dbReference type="EMBL" id="JBBNAE010000003">
    <property type="protein sequence ID" value="KAK9137579.1"/>
    <property type="molecule type" value="Genomic_DNA"/>
</dbReference>
<dbReference type="AlphaFoldDB" id="A0AAP0JPE7"/>
<organism evidence="1 2">
    <name type="scientific">Stephania japonica</name>
    <dbReference type="NCBI Taxonomy" id="461633"/>
    <lineage>
        <taxon>Eukaryota</taxon>
        <taxon>Viridiplantae</taxon>
        <taxon>Streptophyta</taxon>
        <taxon>Embryophyta</taxon>
        <taxon>Tracheophyta</taxon>
        <taxon>Spermatophyta</taxon>
        <taxon>Magnoliopsida</taxon>
        <taxon>Ranunculales</taxon>
        <taxon>Menispermaceae</taxon>
        <taxon>Menispermoideae</taxon>
        <taxon>Cissampelideae</taxon>
        <taxon>Stephania</taxon>
    </lineage>
</organism>
<accession>A0AAP0JPE7</accession>
<evidence type="ECO:0000313" key="2">
    <source>
        <dbReference type="Proteomes" id="UP001417504"/>
    </source>
</evidence>
<protein>
    <submittedName>
        <fullName evidence="1">Uncharacterized protein</fullName>
    </submittedName>
</protein>
<reference evidence="1 2" key="1">
    <citation type="submission" date="2024-01" db="EMBL/GenBank/DDBJ databases">
        <title>Genome assemblies of Stephania.</title>
        <authorList>
            <person name="Yang L."/>
        </authorList>
    </citation>
    <scope>NUCLEOTIDE SEQUENCE [LARGE SCALE GENOMIC DNA]</scope>
    <source>
        <strain evidence="1">QJT</strain>
        <tissue evidence="1">Leaf</tissue>
    </source>
</reference>
<gene>
    <name evidence="1" type="ORF">Sjap_008173</name>
</gene>
<proteinExistence type="predicted"/>
<dbReference type="Proteomes" id="UP001417504">
    <property type="component" value="Unassembled WGS sequence"/>
</dbReference>